<reference evidence="6 7" key="1">
    <citation type="submission" date="2017-07" db="EMBL/GenBank/DDBJ databases">
        <title>Annotated genome sequence of Bacterioplanes sanyensis isolated from Red Sea.</title>
        <authorList>
            <person name="Rehman Z.U."/>
        </authorList>
    </citation>
    <scope>NUCLEOTIDE SEQUENCE [LARGE SCALE GENOMIC DNA]</scope>
    <source>
        <strain evidence="6 7">NV9</strain>
    </source>
</reference>
<gene>
    <name evidence="6" type="ORF">CHH28_12060</name>
</gene>
<feature type="domain" description="HTH lysR-type" evidence="5">
    <location>
        <begin position="1"/>
        <end position="58"/>
    </location>
</feature>
<proteinExistence type="inferred from homology"/>
<dbReference type="AlphaFoldDB" id="A0A222FL23"/>
<dbReference type="PANTHER" id="PTHR30126:SF91">
    <property type="entry name" value="LYSR FAMILY TRANSCRIPTIONAL REGULATOR"/>
    <property type="match status" value="1"/>
</dbReference>
<dbReference type="InterPro" id="IPR036388">
    <property type="entry name" value="WH-like_DNA-bd_sf"/>
</dbReference>
<dbReference type="Gene3D" id="3.40.190.290">
    <property type="match status" value="1"/>
</dbReference>
<keyword evidence="2" id="KW-0805">Transcription regulation</keyword>
<keyword evidence="3" id="KW-0238">DNA-binding</keyword>
<evidence type="ECO:0000313" key="7">
    <source>
        <dbReference type="Proteomes" id="UP000202440"/>
    </source>
</evidence>
<comment type="similarity">
    <text evidence="1">Belongs to the LysR transcriptional regulatory family.</text>
</comment>
<keyword evidence="7" id="KW-1185">Reference proteome</keyword>
<dbReference type="PROSITE" id="PS50931">
    <property type="entry name" value="HTH_LYSR"/>
    <property type="match status" value="1"/>
</dbReference>
<dbReference type="Pfam" id="PF00126">
    <property type="entry name" value="HTH_1"/>
    <property type="match status" value="1"/>
</dbReference>
<evidence type="ECO:0000259" key="5">
    <source>
        <dbReference type="PROSITE" id="PS50931"/>
    </source>
</evidence>
<organism evidence="6 7">
    <name type="scientific">Bacterioplanes sanyensis</name>
    <dbReference type="NCBI Taxonomy" id="1249553"/>
    <lineage>
        <taxon>Bacteria</taxon>
        <taxon>Pseudomonadati</taxon>
        <taxon>Pseudomonadota</taxon>
        <taxon>Gammaproteobacteria</taxon>
        <taxon>Oceanospirillales</taxon>
        <taxon>Oceanospirillaceae</taxon>
        <taxon>Bacterioplanes</taxon>
    </lineage>
</organism>
<dbReference type="PANTHER" id="PTHR30126">
    <property type="entry name" value="HTH-TYPE TRANSCRIPTIONAL REGULATOR"/>
    <property type="match status" value="1"/>
</dbReference>
<accession>A0A222FL23</accession>
<evidence type="ECO:0000313" key="6">
    <source>
        <dbReference type="EMBL" id="ASP39362.1"/>
    </source>
</evidence>
<dbReference type="EMBL" id="CP022530">
    <property type="protein sequence ID" value="ASP39362.1"/>
    <property type="molecule type" value="Genomic_DNA"/>
</dbReference>
<evidence type="ECO:0000256" key="2">
    <source>
        <dbReference type="ARBA" id="ARBA00023015"/>
    </source>
</evidence>
<dbReference type="InterPro" id="IPR036390">
    <property type="entry name" value="WH_DNA-bd_sf"/>
</dbReference>
<dbReference type="SUPFAM" id="SSF46785">
    <property type="entry name" value="Winged helix' DNA-binding domain"/>
    <property type="match status" value="1"/>
</dbReference>
<dbReference type="Gene3D" id="1.10.10.10">
    <property type="entry name" value="Winged helix-like DNA-binding domain superfamily/Winged helix DNA-binding domain"/>
    <property type="match status" value="1"/>
</dbReference>
<dbReference type="Pfam" id="PF03466">
    <property type="entry name" value="LysR_substrate"/>
    <property type="match status" value="1"/>
</dbReference>
<protein>
    <recommendedName>
        <fullName evidence="5">HTH lysR-type domain-containing protein</fullName>
    </recommendedName>
</protein>
<dbReference type="GO" id="GO:0003700">
    <property type="term" value="F:DNA-binding transcription factor activity"/>
    <property type="evidence" value="ECO:0007669"/>
    <property type="project" value="InterPro"/>
</dbReference>
<evidence type="ECO:0000256" key="4">
    <source>
        <dbReference type="ARBA" id="ARBA00023163"/>
    </source>
</evidence>
<dbReference type="InterPro" id="IPR000847">
    <property type="entry name" value="LysR_HTH_N"/>
</dbReference>
<sequence>METKHLETFVAVMETGSLSAAARRLGRGQPQLSQWMAELEADTGLELFQRTGNRAIPTEQAKQWLPWARQAWQQLQAIQRRTQALAAQQLWTLSIGVEECIPASMLTPALIEWQHQWPQRQLDVCQYSHRALVEALQQQQLQLAVAFEHQDHIHQISYQRVGRIDEGYIASPAWLQSLSPMPNEAELCQQRELVWVSHATELDQPDEGMNDNAWLLDDLALVKQLLLNGQGYAVLPLQAVMQEIEQHSLQVFYPSFEPDSITRRLQLLWPTGFEDYAEMASLLRCVRSCMPGRD</sequence>
<dbReference type="SUPFAM" id="SSF53850">
    <property type="entry name" value="Periplasmic binding protein-like II"/>
    <property type="match status" value="1"/>
</dbReference>
<dbReference type="RefSeq" id="WP_094060542.1">
    <property type="nucleotide sequence ID" value="NZ_CP022530.1"/>
</dbReference>
<name>A0A222FL23_9GAMM</name>
<dbReference type="Proteomes" id="UP000202440">
    <property type="component" value="Chromosome"/>
</dbReference>
<dbReference type="InterPro" id="IPR005119">
    <property type="entry name" value="LysR_subst-bd"/>
</dbReference>
<dbReference type="PRINTS" id="PR00039">
    <property type="entry name" value="HTHLYSR"/>
</dbReference>
<evidence type="ECO:0000256" key="3">
    <source>
        <dbReference type="ARBA" id="ARBA00023125"/>
    </source>
</evidence>
<dbReference type="KEGG" id="bsan:CHH28_12060"/>
<dbReference type="GO" id="GO:0000976">
    <property type="term" value="F:transcription cis-regulatory region binding"/>
    <property type="evidence" value="ECO:0007669"/>
    <property type="project" value="TreeGrafter"/>
</dbReference>
<evidence type="ECO:0000256" key="1">
    <source>
        <dbReference type="ARBA" id="ARBA00009437"/>
    </source>
</evidence>
<dbReference type="OrthoDB" id="196624at2"/>
<keyword evidence="4" id="KW-0804">Transcription</keyword>